<dbReference type="AlphaFoldDB" id="A0A1F8DVA1"/>
<dbReference type="STRING" id="1802555.A2755_03105"/>
<dbReference type="Proteomes" id="UP000177029">
    <property type="component" value="Unassembled WGS sequence"/>
</dbReference>
<reference evidence="1 2" key="1">
    <citation type="journal article" date="2016" name="Nat. Commun.">
        <title>Thousands of microbial genomes shed light on interconnected biogeochemical processes in an aquifer system.</title>
        <authorList>
            <person name="Anantharaman K."/>
            <person name="Brown C.T."/>
            <person name="Hug L.A."/>
            <person name="Sharon I."/>
            <person name="Castelle C.J."/>
            <person name="Probst A.J."/>
            <person name="Thomas B.C."/>
            <person name="Singh A."/>
            <person name="Wilkins M.J."/>
            <person name="Karaoz U."/>
            <person name="Brodie E.L."/>
            <person name="Williams K.H."/>
            <person name="Hubbard S.S."/>
            <person name="Banfield J.F."/>
        </authorList>
    </citation>
    <scope>NUCLEOTIDE SEQUENCE [LARGE SCALE GENOMIC DNA]</scope>
</reference>
<protein>
    <submittedName>
        <fullName evidence="1">Uncharacterized protein</fullName>
    </submittedName>
</protein>
<evidence type="ECO:0000313" key="1">
    <source>
        <dbReference type="EMBL" id="OGM91778.1"/>
    </source>
</evidence>
<name>A0A1F8DVA1_9BACT</name>
<sequence length="59" mass="6825">MTREIRTLVRKSAQEAIEAEVMRIRASLVSLVSKSEMVNVRKLYKKPARRAVRSIRAQL</sequence>
<accession>A0A1F8DVA1</accession>
<gene>
    <name evidence="1" type="ORF">A2755_03105</name>
</gene>
<comment type="caution">
    <text evidence="1">The sequence shown here is derived from an EMBL/GenBank/DDBJ whole genome shotgun (WGS) entry which is preliminary data.</text>
</comment>
<evidence type="ECO:0000313" key="2">
    <source>
        <dbReference type="Proteomes" id="UP000177029"/>
    </source>
</evidence>
<organism evidence="1 2">
    <name type="scientific">Candidatus Wolfebacteria bacterium RIFCSPHIGHO2_01_FULL_48_22</name>
    <dbReference type="NCBI Taxonomy" id="1802555"/>
    <lineage>
        <taxon>Bacteria</taxon>
        <taxon>Candidatus Wolfeibacteriota</taxon>
    </lineage>
</organism>
<proteinExistence type="predicted"/>
<dbReference type="EMBL" id="MGIP01000007">
    <property type="protein sequence ID" value="OGM91778.1"/>
    <property type="molecule type" value="Genomic_DNA"/>
</dbReference>